<evidence type="ECO:0000313" key="2">
    <source>
        <dbReference type="EMBL" id="KAG0446194.1"/>
    </source>
</evidence>
<evidence type="ECO:0000313" key="4">
    <source>
        <dbReference type="Proteomes" id="UP000639772"/>
    </source>
</evidence>
<organism evidence="1 4">
    <name type="scientific">Vanilla planifolia</name>
    <name type="common">Vanilla</name>
    <dbReference type="NCBI Taxonomy" id="51239"/>
    <lineage>
        <taxon>Eukaryota</taxon>
        <taxon>Viridiplantae</taxon>
        <taxon>Streptophyta</taxon>
        <taxon>Embryophyta</taxon>
        <taxon>Tracheophyta</taxon>
        <taxon>Spermatophyta</taxon>
        <taxon>Magnoliopsida</taxon>
        <taxon>Liliopsida</taxon>
        <taxon>Asparagales</taxon>
        <taxon>Orchidaceae</taxon>
        <taxon>Vanilloideae</taxon>
        <taxon>Vanilleae</taxon>
        <taxon>Vanilla</taxon>
    </lineage>
</organism>
<dbReference type="EMBL" id="JADCNL010000603">
    <property type="protein sequence ID" value="KAG0446194.1"/>
    <property type="molecule type" value="Genomic_DNA"/>
</dbReference>
<sequence>MTSISVASLVGYASAQQRPAPRRLWRTLSIGSGGRYGHMFMALLISALRALASSLCFDAFFSMYIAFISDLVLQDVDATLEYKSDQSKISRRCWIWVEHYLRTGLILSSKIRGNPDVIDDWQVLFCPV</sequence>
<name>A0A835U395_VANPL</name>
<accession>A0A835U395</accession>
<keyword evidence="3" id="KW-1185">Reference proteome</keyword>
<dbReference type="AlphaFoldDB" id="A0A835U395"/>
<dbReference type="EMBL" id="JADCNM010000604">
    <property type="protein sequence ID" value="KAG0446185.1"/>
    <property type="molecule type" value="Genomic_DNA"/>
</dbReference>
<reference evidence="3 4" key="1">
    <citation type="journal article" date="2020" name="Nat. Food">
        <title>A phased Vanilla planifolia genome enables genetic improvement of flavour and production.</title>
        <authorList>
            <person name="Hasing T."/>
            <person name="Tang H."/>
            <person name="Brym M."/>
            <person name="Khazi F."/>
            <person name="Huang T."/>
            <person name="Chambers A.H."/>
        </authorList>
    </citation>
    <scope>NUCLEOTIDE SEQUENCE [LARGE SCALE GENOMIC DNA]</scope>
    <source>
        <tissue evidence="1">Leaf</tissue>
    </source>
</reference>
<gene>
    <name evidence="2" type="ORF">HPP92_028947</name>
    <name evidence="1" type="ORF">HPP92_028958</name>
</gene>
<evidence type="ECO:0000313" key="1">
    <source>
        <dbReference type="EMBL" id="KAG0446185.1"/>
    </source>
</evidence>
<dbReference type="Proteomes" id="UP000639772">
    <property type="component" value="Unassembled WGS sequence"/>
</dbReference>
<dbReference type="Proteomes" id="UP000636800">
    <property type="component" value="Unassembled WGS sequence"/>
</dbReference>
<evidence type="ECO:0000313" key="3">
    <source>
        <dbReference type="Proteomes" id="UP000636800"/>
    </source>
</evidence>
<protein>
    <submittedName>
        <fullName evidence="1">Uncharacterized protein</fullName>
    </submittedName>
</protein>
<proteinExistence type="predicted"/>
<comment type="caution">
    <text evidence="1">The sequence shown here is derived from an EMBL/GenBank/DDBJ whole genome shotgun (WGS) entry which is preliminary data.</text>
</comment>